<dbReference type="Proteomes" id="UP001447842">
    <property type="component" value="Chromosome"/>
</dbReference>
<dbReference type="RefSeq" id="WP_345972967.1">
    <property type="nucleotide sequence ID" value="NZ_CP147920.1"/>
</dbReference>
<evidence type="ECO:0008006" key="3">
    <source>
        <dbReference type="Google" id="ProtNLM"/>
    </source>
</evidence>
<keyword evidence="2" id="KW-1185">Reference proteome</keyword>
<reference evidence="1 2" key="1">
    <citation type="submission" date="2024-03" db="EMBL/GenBank/DDBJ databases">
        <title>Sulfurimonas sp. HSL3-1.</title>
        <authorList>
            <person name="Wang S."/>
        </authorList>
    </citation>
    <scope>NUCLEOTIDE SEQUENCE [LARGE SCALE GENOMIC DNA]</scope>
    <source>
        <strain evidence="1 2">HSL3-1</strain>
    </source>
</reference>
<gene>
    <name evidence="1" type="ORF">WCY31_02280</name>
</gene>
<accession>A0ABZ3HCU9</accession>
<evidence type="ECO:0000313" key="1">
    <source>
        <dbReference type="EMBL" id="XAU15535.1"/>
    </source>
</evidence>
<dbReference type="EMBL" id="CP147920">
    <property type="protein sequence ID" value="XAU15535.1"/>
    <property type="molecule type" value="Genomic_DNA"/>
</dbReference>
<sequence length="89" mass="8636">MAQTEGQLLEVLGALGAIPIAGPILTDLIASLNLGGLLGLVPAALDAALPISADLSLNVGGLLSIDTGRDPLTIDSGLPALVGAVVSSL</sequence>
<proteinExistence type="predicted"/>
<organism evidence="1 2">
    <name type="scientific">Sulfurimonas diazotrophicus</name>
    <dbReference type="NCBI Taxonomy" id="3131939"/>
    <lineage>
        <taxon>Bacteria</taxon>
        <taxon>Pseudomonadati</taxon>
        <taxon>Campylobacterota</taxon>
        <taxon>Epsilonproteobacteria</taxon>
        <taxon>Campylobacterales</taxon>
        <taxon>Sulfurimonadaceae</taxon>
        <taxon>Sulfurimonas</taxon>
    </lineage>
</organism>
<protein>
    <recommendedName>
        <fullName evidence="3">DUF937 domain-containing protein</fullName>
    </recommendedName>
</protein>
<name>A0ABZ3HCU9_9BACT</name>
<evidence type="ECO:0000313" key="2">
    <source>
        <dbReference type="Proteomes" id="UP001447842"/>
    </source>
</evidence>